<dbReference type="OrthoDB" id="71554at2"/>
<reference evidence="2 3" key="1">
    <citation type="submission" date="2018-01" db="EMBL/GenBank/DDBJ databases">
        <title>Deinococcus koreensis sp. nov., a radiation-resistant bacterium isolated from river water.</title>
        <authorList>
            <person name="Choi A."/>
        </authorList>
    </citation>
    <scope>NUCLEOTIDE SEQUENCE [LARGE SCALE GENOMIC DNA]</scope>
    <source>
        <strain evidence="2 3">SJW1-2</strain>
    </source>
</reference>
<comment type="caution">
    <text evidence="2">The sequence shown here is derived from an EMBL/GenBank/DDBJ whole genome shotgun (WGS) entry which is preliminary data.</text>
</comment>
<keyword evidence="1" id="KW-0472">Membrane</keyword>
<evidence type="ECO:0000256" key="1">
    <source>
        <dbReference type="SAM" id="Phobius"/>
    </source>
</evidence>
<dbReference type="Proteomes" id="UP000236379">
    <property type="component" value="Unassembled WGS sequence"/>
</dbReference>
<keyword evidence="1" id="KW-1133">Transmembrane helix</keyword>
<evidence type="ECO:0000313" key="3">
    <source>
        <dbReference type="Proteomes" id="UP000236379"/>
    </source>
</evidence>
<protein>
    <submittedName>
        <fullName evidence="2">Uncharacterized protein</fullName>
    </submittedName>
</protein>
<gene>
    <name evidence="2" type="ORF">CVO96_10950</name>
</gene>
<accession>A0A2K3UZ64</accession>
<sequence length="148" mass="15340">MSVLYVLLTLLCAGTLLLFLARPGLARPLVVWGLAALLPLLAALASALGTQARAARVLAAGNLSAAQVSVTTGARTQTLTLSAQDAACLERALRLRSTVTLDTPGGPVTVRPGTRVQGTLPSRQVVEALTLRGELHCPALRTLSAPER</sequence>
<name>A0A2K3UZ64_9DEIO</name>
<keyword evidence="1" id="KW-0812">Transmembrane</keyword>
<dbReference type="EMBL" id="PPPD01000001">
    <property type="protein sequence ID" value="PNY81824.1"/>
    <property type="molecule type" value="Genomic_DNA"/>
</dbReference>
<keyword evidence="3" id="KW-1185">Reference proteome</keyword>
<proteinExistence type="predicted"/>
<organism evidence="2 3">
    <name type="scientific">Deinococcus koreensis</name>
    <dbReference type="NCBI Taxonomy" id="2054903"/>
    <lineage>
        <taxon>Bacteria</taxon>
        <taxon>Thermotogati</taxon>
        <taxon>Deinococcota</taxon>
        <taxon>Deinococci</taxon>
        <taxon>Deinococcales</taxon>
        <taxon>Deinococcaceae</taxon>
        <taxon>Deinococcus</taxon>
    </lineage>
</organism>
<dbReference type="RefSeq" id="WP_103312265.1">
    <property type="nucleotide sequence ID" value="NZ_PPPD01000001.1"/>
</dbReference>
<feature type="transmembrane region" description="Helical" evidence="1">
    <location>
        <begin position="36"/>
        <end position="55"/>
    </location>
</feature>
<evidence type="ECO:0000313" key="2">
    <source>
        <dbReference type="EMBL" id="PNY81824.1"/>
    </source>
</evidence>
<dbReference type="AlphaFoldDB" id="A0A2K3UZ64"/>